<dbReference type="SMART" id="SM00863">
    <property type="entry name" value="tRNA_SAD"/>
    <property type="match status" value="1"/>
</dbReference>
<dbReference type="EMBL" id="AYRZ02000012">
    <property type="protein sequence ID" value="PHT65950.1"/>
    <property type="molecule type" value="Genomic_DNA"/>
</dbReference>
<dbReference type="GO" id="GO:0005524">
    <property type="term" value="F:ATP binding"/>
    <property type="evidence" value="ECO:0007669"/>
    <property type="project" value="UniProtKB-KW"/>
</dbReference>
<keyword evidence="8" id="KW-0547">Nucleotide-binding</keyword>
<dbReference type="GO" id="GO:0005829">
    <property type="term" value="C:cytosol"/>
    <property type="evidence" value="ECO:0000318"/>
    <property type="project" value="GO_Central"/>
</dbReference>
<reference evidence="15 16" key="2">
    <citation type="journal article" date="2017" name="Genome Biol.">
        <title>New reference genome sequences of hot pepper reveal the massive evolution of plant disease-resistance genes by retroduplication.</title>
        <authorList>
            <person name="Kim S."/>
            <person name="Park J."/>
            <person name="Yeom S.I."/>
            <person name="Kim Y.M."/>
            <person name="Seo E."/>
            <person name="Kim K.T."/>
            <person name="Kim M.S."/>
            <person name="Lee J.M."/>
            <person name="Cheong K."/>
            <person name="Shin H.S."/>
            <person name="Kim S.B."/>
            <person name="Han K."/>
            <person name="Lee J."/>
            <person name="Park M."/>
            <person name="Lee H.A."/>
            <person name="Lee H.Y."/>
            <person name="Lee Y."/>
            <person name="Oh S."/>
            <person name="Lee J.H."/>
            <person name="Choi E."/>
            <person name="Choi E."/>
            <person name="Lee S.E."/>
            <person name="Jeon J."/>
            <person name="Kim H."/>
            <person name="Choi G."/>
            <person name="Song H."/>
            <person name="Lee J."/>
            <person name="Lee S.C."/>
            <person name="Kwon J.K."/>
            <person name="Lee H.Y."/>
            <person name="Koo N."/>
            <person name="Hong Y."/>
            <person name="Kim R.W."/>
            <person name="Kang W.H."/>
            <person name="Huh J.H."/>
            <person name="Kang B.C."/>
            <person name="Yang T.J."/>
            <person name="Lee Y.H."/>
            <person name="Bennetzen J.L."/>
            <person name="Choi D."/>
        </authorList>
    </citation>
    <scope>NUCLEOTIDE SEQUENCE [LARGE SCALE GENOMIC DNA]</scope>
    <source>
        <strain evidence="16">cv. CM334</strain>
    </source>
</reference>
<dbReference type="InterPro" id="IPR018162">
    <property type="entry name" value="Ala-tRNA-ligase_IIc_anticod-bd"/>
</dbReference>
<evidence type="ECO:0000313" key="16">
    <source>
        <dbReference type="Proteomes" id="UP000222542"/>
    </source>
</evidence>
<evidence type="ECO:0000256" key="11">
    <source>
        <dbReference type="ARBA" id="ARBA00022884"/>
    </source>
</evidence>
<dbReference type="PRINTS" id="PR00980">
    <property type="entry name" value="TRNASYNTHALA"/>
</dbReference>
<dbReference type="PANTHER" id="PTHR11777">
    <property type="entry name" value="ALANYL-TRNA SYNTHETASE"/>
    <property type="match status" value="1"/>
</dbReference>
<dbReference type="FunFam" id="2.40.30.130:FF:000007">
    <property type="entry name" value="Probable alanine--tRNA ligase, chloroplastic"/>
    <property type="match status" value="1"/>
</dbReference>
<protein>
    <recommendedName>
        <fullName evidence="4">Alanine--tRNA ligase</fullName>
        <ecNumber evidence="3">6.1.1.7</ecNumber>
    </recommendedName>
</protein>
<evidence type="ECO:0000256" key="4">
    <source>
        <dbReference type="ARBA" id="ARBA00017959"/>
    </source>
</evidence>
<evidence type="ECO:0000256" key="6">
    <source>
        <dbReference type="ARBA" id="ARBA00022598"/>
    </source>
</evidence>
<dbReference type="InterPro" id="IPR002318">
    <property type="entry name" value="Ala-tRNA-lgiase_IIc"/>
</dbReference>
<dbReference type="GO" id="GO:0002161">
    <property type="term" value="F:aminoacyl-tRNA deacylase activity"/>
    <property type="evidence" value="ECO:0000318"/>
    <property type="project" value="GO_Central"/>
</dbReference>
<dbReference type="Gene3D" id="3.30.980.10">
    <property type="entry name" value="Threonyl-trna Synthetase, Chain A, domain 2"/>
    <property type="match status" value="1"/>
</dbReference>
<evidence type="ECO:0000256" key="7">
    <source>
        <dbReference type="ARBA" id="ARBA00022723"/>
    </source>
</evidence>
<accession>A0A2G2Y883</accession>
<evidence type="ECO:0000256" key="5">
    <source>
        <dbReference type="ARBA" id="ARBA00022555"/>
    </source>
</evidence>
<comment type="cofactor">
    <cofactor evidence="1">
        <name>Zn(2+)</name>
        <dbReference type="ChEBI" id="CHEBI:29105"/>
    </cofactor>
</comment>
<dbReference type="FunFam" id="3.30.980.10:FF:000004">
    <property type="entry name" value="Alanine--tRNA ligase, cytoplasmic"/>
    <property type="match status" value="1"/>
</dbReference>
<dbReference type="InterPro" id="IPR018163">
    <property type="entry name" value="Thr/Ala-tRNA-synth_IIc_edit"/>
</dbReference>
<evidence type="ECO:0000256" key="3">
    <source>
        <dbReference type="ARBA" id="ARBA00013168"/>
    </source>
</evidence>
<keyword evidence="11" id="KW-0694">RNA-binding</keyword>
<feature type="domain" description="Alanyl-transfer RNA synthetases family profile" evidence="14">
    <location>
        <begin position="16"/>
        <end position="487"/>
    </location>
</feature>
<dbReference type="GO" id="GO:0004813">
    <property type="term" value="F:alanine-tRNA ligase activity"/>
    <property type="evidence" value="ECO:0000318"/>
    <property type="project" value="GO_Central"/>
</dbReference>
<keyword evidence="6 15" id="KW-0436">Ligase</keyword>
<evidence type="ECO:0000256" key="13">
    <source>
        <dbReference type="ARBA" id="ARBA00023146"/>
    </source>
</evidence>
<dbReference type="PROSITE" id="PS50860">
    <property type="entry name" value="AA_TRNA_LIGASE_II_ALA"/>
    <property type="match status" value="1"/>
</dbReference>
<reference evidence="15 16" key="1">
    <citation type="journal article" date="2014" name="Nat. Genet.">
        <title>Genome sequence of the hot pepper provides insights into the evolution of pungency in Capsicum species.</title>
        <authorList>
            <person name="Kim S."/>
            <person name="Park M."/>
            <person name="Yeom S.I."/>
            <person name="Kim Y.M."/>
            <person name="Lee J.M."/>
            <person name="Lee H.A."/>
            <person name="Seo E."/>
            <person name="Choi J."/>
            <person name="Cheong K."/>
            <person name="Kim K.T."/>
            <person name="Jung K."/>
            <person name="Lee G.W."/>
            <person name="Oh S.K."/>
            <person name="Bae C."/>
            <person name="Kim S.B."/>
            <person name="Lee H.Y."/>
            <person name="Kim S.Y."/>
            <person name="Kim M.S."/>
            <person name="Kang B.C."/>
            <person name="Jo Y.D."/>
            <person name="Yang H.B."/>
            <person name="Jeong H.J."/>
            <person name="Kang W.H."/>
            <person name="Kwon J.K."/>
            <person name="Shin C."/>
            <person name="Lim J.Y."/>
            <person name="Park J.H."/>
            <person name="Huh J.H."/>
            <person name="Kim J.S."/>
            <person name="Kim B.D."/>
            <person name="Cohen O."/>
            <person name="Paran I."/>
            <person name="Suh M.C."/>
            <person name="Lee S.B."/>
            <person name="Kim Y.K."/>
            <person name="Shin Y."/>
            <person name="Noh S.J."/>
            <person name="Park J."/>
            <person name="Seo Y.S."/>
            <person name="Kwon S.Y."/>
            <person name="Kim H.A."/>
            <person name="Park J.M."/>
            <person name="Kim H.J."/>
            <person name="Choi S.B."/>
            <person name="Bosland P.W."/>
            <person name="Reeves G."/>
            <person name="Jo S.H."/>
            <person name="Lee B.W."/>
            <person name="Cho H.T."/>
            <person name="Choi H.S."/>
            <person name="Lee M.S."/>
            <person name="Yu Y."/>
            <person name="Do Choi Y."/>
            <person name="Park B.S."/>
            <person name="van Deynze A."/>
            <person name="Ashrafi H."/>
            <person name="Hill T."/>
            <person name="Kim W.T."/>
            <person name="Pai H.S."/>
            <person name="Ahn H.K."/>
            <person name="Yeam I."/>
            <person name="Giovannoni J.J."/>
            <person name="Rose J.K."/>
            <person name="Sorensen I."/>
            <person name="Lee S.J."/>
            <person name="Kim R.W."/>
            <person name="Choi I.Y."/>
            <person name="Choi B.S."/>
            <person name="Lim J.S."/>
            <person name="Lee Y.H."/>
            <person name="Choi D."/>
        </authorList>
    </citation>
    <scope>NUCLEOTIDE SEQUENCE [LARGE SCALE GENOMIC DNA]</scope>
    <source>
        <strain evidence="16">cv. CM334</strain>
    </source>
</reference>
<evidence type="ECO:0000256" key="10">
    <source>
        <dbReference type="ARBA" id="ARBA00022840"/>
    </source>
</evidence>
<keyword evidence="5" id="KW-0820">tRNA-binding</keyword>
<dbReference type="InterPro" id="IPR018164">
    <property type="entry name" value="Ala-tRNA-synth_IIc_N"/>
</dbReference>
<dbReference type="InterPro" id="IPR050058">
    <property type="entry name" value="Ala-tRNA_ligase"/>
</dbReference>
<evidence type="ECO:0000259" key="14">
    <source>
        <dbReference type="PROSITE" id="PS50860"/>
    </source>
</evidence>
<keyword evidence="10" id="KW-0067">ATP-binding</keyword>
<dbReference type="GO" id="GO:0046872">
    <property type="term" value="F:metal ion binding"/>
    <property type="evidence" value="ECO:0007669"/>
    <property type="project" value="UniProtKB-KW"/>
</dbReference>
<dbReference type="GO" id="GO:0006419">
    <property type="term" value="P:alanyl-tRNA aminoacylation"/>
    <property type="evidence" value="ECO:0000318"/>
    <property type="project" value="GO_Central"/>
</dbReference>
<dbReference type="GO" id="GO:0000049">
    <property type="term" value="F:tRNA binding"/>
    <property type="evidence" value="ECO:0007669"/>
    <property type="project" value="UniProtKB-KW"/>
</dbReference>
<keyword evidence="16" id="KW-1185">Reference proteome</keyword>
<dbReference type="Gramene" id="PHT65950">
    <property type="protein sequence ID" value="PHT65950"/>
    <property type="gene ID" value="T459_30375"/>
</dbReference>
<dbReference type="InterPro" id="IPR009000">
    <property type="entry name" value="Transl_B-barrel_sf"/>
</dbReference>
<dbReference type="AlphaFoldDB" id="A0A2G2Y883"/>
<dbReference type="Pfam" id="PF01411">
    <property type="entry name" value="tRNA-synt_2c"/>
    <property type="match status" value="1"/>
</dbReference>
<dbReference type="Proteomes" id="UP000222542">
    <property type="component" value="Unassembled WGS sequence"/>
</dbReference>
<dbReference type="InterPro" id="IPR012947">
    <property type="entry name" value="tRNA_SAD"/>
</dbReference>
<gene>
    <name evidence="15" type="ORF">T459_30375</name>
</gene>
<dbReference type="InterPro" id="IPR018165">
    <property type="entry name" value="Ala-tRNA-synth_IIc_core"/>
</dbReference>
<dbReference type="OMA" id="QTERVEC"/>
<dbReference type="SUPFAM" id="SSF50447">
    <property type="entry name" value="Translation proteins"/>
    <property type="match status" value="1"/>
</dbReference>
<dbReference type="SUPFAM" id="SSF101353">
    <property type="entry name" value="Putative anticodon-binding domain of alanyl-tRNA synthetase (AlaRS)"/>
    <property type="match status" value="1"/>
</dbReference>
<proteinExistence type="inferred from homology"/>
<dbReference type="SUPFAM" id="SSF55186">
    <property type="entry name" value="ThrRS/AlaRS common domain"/>
    <property type="match status" value="1"/>
</dbReference>
<evidence type="ECO:0000256" key="2">
    <source>
        <dbReference type="ARBA" id="ARBA00008429"/>
    </source>
</evidence>
<dbReference type="Pfam" id="PF07973">
    <property type="entry name" value="tRNA_SAD"/>
    <property type="match status" value="1"/>
</dbReference>
<dbReference type="Gene3D" id="3.30.54.20">
    <property type="match status" value="1"/>
</dbReference>
<dbReference type="FunFam" id="3.30.54.20:FF:000001">
    <property type="entry name" value="Alanine--tRNA ligase"/>
    <property type="match status" value="1"/>
</dbReference>
<evidence type="ECO:0000256" key="8">
    <source>
        <dbReference type="ARBA" id="ARBA00022741"/>
    </source>
</evidence>
<evidence type="ECO:0000313" key="15">
    <source>
        <dbReference type="EMBL" id="PHT65950.1"/>
    </source>
</evidence>
<name>A0A2G2Y883_CAPAN</name>
<organism evidence="15 16">
    <name type="scientific">Capsicum annuum</name>
    <name type="common">Capsicum pepper</name>
    <dbReference type="NCBI Taxonomy" id="4072"/>
    <lineage>
        <taxon>Eukaryota</taxon>
        <taxon>Viridiplantae</taxon>
        <taxon>Streptophyta</taxon>
        <taxon>Embryophyta</taxon>
        <taxon>Tracheophyta</taxon>
        <taxon>Spermatophyta</taxon>
        <taxon>Magnoliopsida</taxon>
        <taxon>eudicotyledons</taxon>
        <taxon>Gunneridae</taxon>
        <taxon>Pentapetalae</taxon>
        <taxon>asterids</taxon>
        <taxon>lamiids</taxon>
        <taxon>Solanales</taxon>
        <taxon>Solanaceae</taxon>
        <taxon>Solanoideae</taxon>
        <taxon>Capsiceae</taxon>
        <taxon>Capsicum</taxon>
    </lineage>
</organism>
<comment type="similarity">
    <text evidence="2">Belongs to the class-II aminoacyl-tRNA synthetase family. Alax-L subfamily.</text>
</comment>
<dbReference type="EC" id="6.1.1.7" evidence="3"/>
<evidence type="ECO:0000256" key="1">
    <source>
        <dbReference type="ARBA" id="ARBA00001947"/>
    </source>
</evidence>
<keyword evidence="12" id="KW-0648">Protein biosynthesis</keyword>
<sequence>MPADRLWISVYDDDDETFALWHDEVPNNYETDLVFPIIEKAAELENVSYALADYSSKTKLKIIGDHMRAVVYLISDGVNPSNIGRGYVVRRLIRRVVRIGRLLGVKGDGMDDLQGTFLPILAKKVIELSTNIDAYVKKRSSRIFEGEKLLEQMLADALLNAQGTGTAPYLSGKDAFILYDTYGFPVDITKEVAEERGISIDMNSFDIEMDKQRQLSEAYDRVKLAIENGSNLAEDILDTEFIGYNTHHSKALVEGFLVNGSPIAQVFKGSEVEILLNRTPFYAESGGQIGDNDFLSMKEVENEQKVIVHIKDVQKSMGSIFVHKGTITEGTTEVGREVEATVDLNLRKRSKHSRVIGQETSQAGSMVAFDRLRFDFNFHRPLLDKELVEIEGLINQWIGDGMILETKVMSLTDAKGAGAIAMFGEKYVEQVRVVEVPGVSMELCGGTYVSNTAEIRGFKIISERGIASGIRRIEAVAGDAFIEYVLTRDNYMKQLWSNYMKQLCSTLKVFKMKKEMKKVMKT</sequence>
<dbReference type="Gene3D" id="2.40.30.130">
    <property type="match status" value="1"/>
</dbReference>
<comment type="caution">
    <text evidence="15">The sequence shown here is derived from an EMBL/GenBank/DDBJ whole genome shotgun (WGS) entry which is preliminary data.</text>
</comment>
<evidence type="ECO:0000256" key="9">
    <source>
        <dbReference type="ARBA" id="ARBA00022833"/>
    </source>
</evidence>
<evidence type="ECO:0000256" key="12">
    <source>
        <dbReference type="ARBA" id="ARBA00022917"/>
    </source>
</evidence>
<dbReference type="PANTHER" id="PTHR11777:SF9">
    <property type="entry name" value="ALANINE--TRNA LIGASE, CYTOPLASMIC"/>
    <property type="match status" value="1"/>
</dbReference>
<keyword evidence="9" id="KW-0862">Zinc</keyword>
<keyword evidence="7" id="KW-0479">Metal-binding</keyword>
<keyword evidence="13" id="KW-0030">Aminoacyl-tRNA synthetase</keyword>